<evidence type="ECO:0000313" key="5">
    <source>
        <dbReference type="EMBL" id="RED48143.1"/>
    </source>
</evidence>
<dbReference type="Gene3D" id="1.10.10.10">
    <property type="entry name" value="Winged helix-like DNA-binding domain superfamily/Winged helix DNA-binding domain"/>
    <property type="match status" value="1"/>
</dbReference>
<dbReference type="PANTHER" id="PTHR35790">
    <property type="entry name" value="HTH-TYPE TRANSCRIPTIONAL REGULATOR PCHR"/>
    <property type="match status" value="1"/>
</dbReference>
<dbReference type="InterPro" id="IPR052067">
    <property type="entry name" value="Metal_resp_HTH_trans_reg"/>
</dbReference>
<name>A0A3D9HF85_9PROT</name>
<evidence type="ECO:0000259" key="4">
    <source>
        <dbReference type="PROSITE" id="PS50995"/>
    </source>
</evidence>
<dbReference type="EMBL" id="QRDW01000008">
    <property type="protein sequence ID" value="RED48143.1"/>
    <property type="molecule type" value="Genomic_DNA"/>
</dbReference>
<dbReference type="PROSITE" id="PS01117">
    <property type="entry name" value="HTH_MARR_1"/>
    <property type="match status" value="1"/>
</dbReference>
<evidence type="ECO:0000256" key="2">
    <source>
        <dbReference type="ARBA" id="ARBA00023125"/>
    </source>
</evidence>
<dbReference type="InterPro" id="IPR036390">
    <property type="entry name" value="WH_DNA-bd_sf"/>
</dbReference>
<sequence length="148" mass="16826">MLETLHQLITRANALENTPKAFGTDTLLHRAEIHTIQAIGLRPGQNLQQLADRMAVTKGAASQMVTKLVRKGLVKKDKGEDNRKEVLLNLTEQGWTGFHRHEAFHAYLHQVLLDHYGEALEQKMAELRGCLQELLSVTDLYEEKVKDF</sequence>
<dbReference type="InterPro" id="IPR023187">
    <property type="entry name" value="Tscrpt_reg_MarR-type_CS"/>
</dbReference>
<evidence type="ECO:0000313" key="6">
    <source>
        <dbReference type="Proteomes" id="UP000256845"/>
    </source>
</evidence>
<dbReference type="PANTHER" id="PTHR35790:SF4">
    <property type="entry name" value="HTH-TYPE TRANSCRIPTIONAL REGULATOR PCHR"/>
    <property type="match status" value="1"/>
</dbReference>
<evidence type="ECO:0000256" key="1">
    <source>
        <dbReference type="ARBA" id="ARBA00023015"/>
    </source>
</evidence>
<accession>A0A3D9HF85</accession>
<dbReference type="Proteomes" id="UP000256845">
    <property type="component" value="Unassembled WGS sequence"/>
</dbReference>
<gene>
    <name evidence="5" type="ORF">DFP90_108162</name>
</gene>
<evidence type="ECO:0000256" key="3">
    <source>
        <dbReference type="ARBA" id="ARBA00023163"/>
    </source>
</evidence>
<comment type="caution">
    <text evidence="5">The sequence shown here is derived from an EMBL/GenBank/DDBJ whole genome shotgun (WGS) entry which is preliminary data.</text>
</comment>
<dbReference type="RefSeq" id="WP_147301045.1">
    <property type="nucleotide sequence ID" value="NZ_QRDW01000008.1"/>
</dbReference>
<dbReference type="GO" id="GO:0003677">
    <property type="term" value="F:DNA binding"/>
    <property type="evidence" value="ECO:0007669"/>
    <property type="project" value="UniProtKB-KW"/>
</dbReference>
<proteinExistence type="predicted"/>
<dbReference type="PROSITE" id="PS50995">
    <property type="entry name" value="HTH_MARR_2"/>
    <property type="match status" value="1"/>
</dbReference>
<dbReference type="AlphaFoldDB" id="A0A3D9HF85"/>
<dbReference type="SUPFAM" id="SSF46785">
    <property type="entry name" value="Winged helix' DNA-binding domain"/>
    <property type="match status" value="1"/>
</dbReference>
<organism evidence="5 6">
    <name type="scientific">Aestuariispira insulae</name>
    <dbReference type="NCBI Taxonomy" id="1461337"/>
    <lineage>
        <taxon>Bacteria</taxon>
        <taxon>Pseudomonadati</taxon>
        <taxon>Pseudomonadota</taxon>
        <taxon>Alphaproteobacteria</taxon>
        <taxon>Rhodospirillales</taxon>
        <taxon>Kiloniellaceae</taxon>
        <taxon>Aestuariispira</taxon>
    </lineage>
</organism>
<dbReference type="InterPro" id="IPR000835">
    <property type="entry name" value="HTH_MarR-typ"/>
</dbReference>
<dbReference type="SMART" id="SM00347">
    <property type="entry name" value="HTH_MARR"/>
    <property type="match status" value="1"/>
</dbReference>
<protein>
    <submittedName>
        <fullName evidence="5">DNA-binding MarR family transcriptional regulator</fullName>
    </submittedName>
</protein>
<keyword evidence="1" id="KW-0805">Transcription regulation</keyword>
<keyword evidence="2 5" id="KW-0238">DNA-binding</keyword>
<reference evidence="5 6" key="1">
    <citation type="submission" date="2018-07" db="EMBL/GenBank/DDBJ databases">
        <title>Genomic Encyclopedia of Type Strains, Phase III (KMG-III): the genomes of soil and plant-associated and newly described type strains.</title>
        <authorList>
            <person name="Whitman W."/>
        </authorList>
    </citation>
    <scope>NUCLEOTIDE SEQUENCE [LARGE SCALE GENOMIC DNA]</scope>
    <source>
        <strain evidence="5 6">CECT 8488</strain>
    </source>
</reference>
<dbReference type="GO" id="GO:0003700">
    <property type="term" value="F:DNA-binding transcription factor activity"/>
    <property type="evidence" value="ECO:0007669"/>
    <property type="project" value="InterPro"/>
</dbReference>
<dbReference type="Pfam" id="PF01047">
    <property type="entry name" value="MarR"/>
    <property type="match status" value="1"/>
</dbReference>
<dbReference type="OrthoDB" id="5522755at2"/>
<feature type="domain" description="HTH marR-type" evidence="4">
    <location>
        <begin position="1"/>
        <end position="136"/>
    </location>
</feature>
<keyword evidence="6" id="KW-1185">Reference proteome</keyword>
<dbReference type="InterPro" id="IPR036388">
    <property type="entry name" value="WH-like_DNA-bd_sf"/>
</dbReference>
<keyword evidence="3" id="KW-0804">Transcription</keyword>